<sequence length="250" mass="28715">MTRKHSQLINFDSKFIGTVRFRNDHVAAIMGYGDYQIGNVTISWVYYVDGLGHNLFLMGQFCDSDLEVAFGKHTCFVRDLKGVDLLKGSRGINLYTMSLEEMMQSSLIYLLSKASKTKSWLWHRRLSHLNFGTMNELAKQEAITTACFTQNCSLIHKRHNKTPYELLHDRKPDLTYFQVFGALCYLTNDGEDLGKLKPKADIGIFIGYAPTKKAYRIYNKRTRLIMETIHVEIDELIAMAFDQFSSGPEL</sequence>
<feature type="domain" description="GAG-pre-integrase" evidence="1">
    <location>
        <begin position="93"/>
        <end position="144"/>
    </location>
</feature>
<dbReference type="EMBL" id="BQNB010013425">
    <property type="protein sequence ID" value="GJT15809.1"/>
    <property type="molecule type" value="Genomic_DNA"/>
</dbReference>
<evidence type="ECO:0000259" key="2">
    <source>
        <dbReference type="Pfam" id="PF25597"/>
    </source>
</evidence>
<evidence type="ECO:0000313" key="4">
    <source>
        <dbReference type="Proteomes" id="UP001151760"/>
    </source>
</evidence>
<dbReference type="InterPro" id="IPR025724">
    <property type="entry name" value="GAG-pre-integrase_dom"/>
</dbReference>
<gene>
    <name evidence="3" type="ORF">Tco_0874515</name>
</gene>
<dbReference type="InterPro" id="IPR039537">
    <property type="entry name" value="Retrotran_Ty1/copia-like"/>
</dbReference>
<dbReference type="Proteomes" id="UP001151760">
    <property type="component" value="Unassembled WGS sequence"/>
</dbReference>
<comment type="caution">
    <text evidence="3">The sequence shown here is derived from an EMBL/GenBank/DDBJ whole genome shotgun (WGS) entry which is preliminary data.</text>
</comment>
<organism evidence="3 4">
    <name type="scientific">Tanacetum coccineum</name>
    <dbReference type="NCBI Taxonomy" id="301880"/>
    <lineage>
        <taxon>Eukaryota</taxon>
        <taxon>Viridiplantae</taxon>
        <taxon>Streptophyta</taxon>
        <taxon>Embryophyta</taxon>
        <taxon>Tracheophyta</taxon>
        <taxon>Spermatophyta</taxon>
        <taxon>Magnoliopsida</taxon>
        <taxon>eudicotyledons</taxon>
        <taxon>Gunneridae</taxon>
        <taxon>Pentapetalae</taxon>
        <taxon>asterids</taxon>
        <taxon>campanulids</taxon>
        <taxon>Asterales</taxon>
        <taxon>Asteraceae</taxon>
        <taxon>Asteroideae</taxon>
        <taxon>Anthemideae</taxon>
        <taxon>Anthemidinae</taxon>
        <taxon>Tanacetum</taxon>
    </lineage>
</organism>
<dbReference type="InterPro" id="IPR057670">
    <property type="entry name" value="SH3_retrovirus"/>
</dbReference>
<feature type="domain" description="Retroviral polymerase SH3-like" evidence="2">
    <location>
        <begin position="183"/>
        <end position="236"/>
    </location>
</feature>
<reference evidence="3" key="1">
    <citation type="journal article" date="2022" name="Int. J. Mol. Sci.">
        <title>Draft Genome of Tanacetum Coccineum: Genomic Comparison of Closely Related Tanacetum-Family Plants.</title>
        <authorList>
            <person name="Yamashiro T."/>
            <person name="Shiraishi A."/>
            <person name="Nakayama K."/>
            <person name="Satake H."/>
        </authorList>
    </citation>
    <scope>NUCLEOTIDE SEQUENCE</scope>
</reference>
<proteinExistence type="predicted"/>
<evidence type="ECO:0000313" key="3">
    <source>
        <dbReference type="EMBL" id="GJT15809.1"/>
    </source>
</evidence>
<evidence type="ECO:0000259" key="1">
    <source>
        <dbReference type="Pfam" id="PF13976"/>
    </source>
</evidence>
<dbReference type="PANTHER" id="PTHR42648">
    <property type="entry name" value="TRANSPOSASE, PUTATIVE-RELATED"/>
    <property type="match status" value="1"/>
</dbReference>
<dbReference type="PANTHER" id="PTHR42648:SF32">
    <property type="entry name" value="RIBONUCLEASE H-LIKE DOMAIN, GAG-PRE-INTEGRASE DOMAIN PROTEIN-RELATED"/>
    <property type="match status" value="1"/>
</dbReference>
<dbReference type="Pfam" id="PF25597">
    <property type="entry name" value="SH3_retrovirus"/>
    <property type="match status" value="1"/>
</dbReference>
<name>A0ABQ5BR18_9ASTR</name>
<dbReference type="Pfam" id="PF13976">
    <property type="entry name" value="gag_pre-integrs"/>
    <property type="match status" value="1"/>
</dbReference>
<protein>
    <submittedName>
        <fullName evidence="3">Integrase, catalytic region, zinc finger, CCHC-type containing protein</fullName>
    </submittedName>
</protein>
<reference evidence="3" key="2">
    <citation type="submission" date="2022-01" db="EMBL/GenBank/DDBJ databases">
        <authorList>
            <person name="Yamashiro T."/>
            <person name="Shiraishi A."/>
            <person name="Satake H."/>
            <person name="Nakayama K."/>
        </authorList>
    </citation>
    <scope>NUCLEOTIDE SEQUENCE</scope>
</reference>
<accession>A0ABQ5BR18</accession>
<keyword evidence="4" id="KW-1185">Reference proteome</keyword>